<keyword evidence="3" id="KW-1185">Reference proteome</keyword>
<evidence type="ECO:0000256" key="1">
    <source>
        <dbReference type="SAM" id="Phobius"/>
    </source>
</evidence>
<reference evidence="2 3" key="1">
    <citation type="journal article" date="2019" name="Int. J. Syst. Evol. Microbiol.">
        <title>The Global Catalogue of Microorganisms (GCM) 10K type strain sequencing project: providing services to taxonomists for standard genome sequencing and annotation.</title>
        <authorList>
            <consortium name="The Broad Institute Genomics Platform"/>
            <consortium name="The Broad Institute Genome Sequencing Center for Infectious Disease"/>
            <person name="Wu L."/>
            <person name="Ma J."/>
        </authorList>
    </citation>
    <scope>NUCLEOTIDE SEQUENCE [LARGE SCALE GENOMIC DNA]</scope>
    <source>
        <strain evidence="2 3">CGMCC 1.12121</strain>
    </source>
</reference>
<sequence length="653" mass="74353">MADETPDVDSDVDGHSIFAYGSLISPLSIVSRTRNPSPAIEAVYDSETDAPLIRRDELEAWWEVSDRIDVVPVRVRGFRRHYSMESPRGGTMLDVRYTGDESDVINGTIIRGLTDEEFEIVGRTESPYELRTYDPPAIEPYPSEAQLASRGFDVPEEIQTYVYAPDAIPEGPKPAKNDVYHARLMAGIGLLGELYDAALSRQFREAFLRTTAEWDDSSGAFVPVYEVDGIPLEETEEVEAVCDTISAFHDTSWDNDLDKLSNWVILPEELLDRLGIEEYDYVDIRAADVTDEKYTRSLLAASFASYHPSEYHRTDDGRHKICIRTNLQNEIGCSVEEGNSRVVISPSAVSSRTMTVRRETSHTQQQKRGYIDHDVCHIHRDFFESDEVDIDIEPGEYIEAINRTNGRRIQLRAKKYVQRQFDKDDIRLHNDIAALLDVSPVDVDATRSTVKIRPTSALESNPERTLRRRFTEELGERFVDYNAMHVRVLPGYEQDERRNIVRLDRTVIEQLGIDPGDRVVLTWRDESVTAKCLPPLDRDERIVTPADGDDHLLRIVDRNDTHPEVFIPSTERDKVDMSVNDSVEVRRDMKYTFGKNVVVSIFSILAVLVGIQQLATMQFPNATLVELLGFSIPSVVVVLYAVLWTERQKCYVE</sequence>
<keyword evidence="1" id="KW-1133">Transmembrane helix</keyword>
<name>A0ABD6CJ34_9EURY</name>
<dbReference type="RefSeq" id="WP_256421383.1">
    <property type="nucleotide sequence ID" value="NZ_JANHDI010000007.1"/>
</dbReference>
<keyword evidence="1" id="KW-0472">Membrane</keyword>
<dbReference type="Proteomes" id="UP001597085">
    <property type="component" value="Unassembled WGS sequence"/>
</dbReference>
<proteinExistence type="predicted"/>
<dbReference type="Gene3D" id="2.40.40.20">
    <property type="match status" value="1"/>
</dbReference>
<feature type="transmembrane region" description="Helical" evidence="1">
    <location>
        <begin position="627"/>
        <end position="645"/>
    </location>
</feature>
<dbReference type="EMBL" id="JBHUDK010000002">
    <property type="protein sequence ID" value="MFD1597805.1"/>
    <property type="molecule type" value="Genomic_DNA"/>
</dbReference>
<protein>
    <submittedName>
        <fullName evidence="2">Uncharacterized protein</fullName>
    </submittedName>
</protein>
<dbReference type="AlphaFoldDB" id="A0ABD6CJ34"/>
<accession>A0ABD6CJ34</accession>
<organism evidence="2 3">
    <name type="scientific">Halobellus rarus</name>
    <dbReference type="NCBI Taxonomy" id="1126237"/>
    <lineage>
        <taxon>Archaea</taxon>
        <taxon>Methanobacteriati</taxon>
        <taxon>Methanobacteriota</taxon>
        <taxon>Stenosarchaea group</taxon>
        <taxon>Halobacteria</taxon>
        <taxon>Halobacteriales</taxon>
        <taxon>Haloferacaceae</taxon>
        <taxon>Halobellus</taxon>
    </lineage>
</organism>
<comment type="caution">
    <text evidence="2">The sequence shown here is derived from an EMBL/GenBank/DDBJ whole genome shotgun (WGS) entry which is preliminary data.</text>
</comment>
<feature type="transmembrane region" description="Helical" evidence="1">
    <location>
        <begin position="596"/>
        <end position="615"/>
    </location>
</feature>
<evidence type="ECO:0000313" key="3">
    <source>
        <dbReference type="Proteomes" id="UP001597085"/>
    </source>
</evidence>
<gene>
    <name evidence="2" type="ORF">ACFSBX_02360</name>
</gene>
<evidence type="ECO:0000313" key="2">
    <source>
        <dbReference type="EMBL" id="MFD1597805.1"/>
    </source>
</evidence>
<keyword evidence="1" id="KW-0812">Transmembrane</keyword>